<reference evidence="1 2" key="3">
    <citation type="journal article" date="2010" name="BMC Genomics">
        <title>Transcriptome sequencing and comparative analysis of cucumber flowers with different sex types.</title>
        <authorList>
            <person name="Guo S."/>
            <person name="Zheng Y."/>
            <person name="Joung J.G."/>
            <person name="Liu S."/>
            <person name="Zhang Z."/>
            <person name="Crasta O.R."/>
            <person name="Sobral B.W."/>
            <person name="Xu Y."/>
            <person name="Huang S."/>
            <person name="Fei Z."/>
        </authorList>
    </citation>
    <scope>NUCLEOTIDE SEQUENCE [LARGE SCALE GENOMIC DNA]</scope>
    <source>
        <strain evidence="2">cv. 9930</strain>
    </source>
</reference>
<dbReference type="AlphaFoldDB" id="A0A0A0L6W4"/>
<keyword evidence="2" id="KW-1185">Reference proteome</keyword>
<reference evidence="1 2" key="2">
    <citation type="journal article" date="2009" name="PLoS ONE">
        <title>An integrated genetic and cytogenetic map of the cucumber genome.</title>
        <authorList>
            <person name="Ren Y."/>
            <person name="Zhang Z."/>
            <person name="Liu J."/>
            <person name="Staub J.E."/>
            <person name="Han Y."/>
            <person name="Cheng Z."/>
            <person name="Li X."/>
            <person name="Lu J."/>
            <person name="Miao H."/>
            <person name="Kang H."/>
            <person name="Xie B."/>
            <person name="Gu X."/>
            <person name="Wang X."/>
            <person name="Du Y."/>
            <person name="Jin W."/>
            <person name="Huang S."/>
        </authorList>
    </citation>
    <scope>NUCLEOTIDE SEQUENCE [LARGE SCALE GENOMIC DNA]</scope>
    <source>
        <strain evidence="2">cv. 9930</strain>
    </source>
</reference>
<proteinExistence type="predicted"/>
<accession>A0A0A0L6W4</accession>
<gene>
    <name evidence="1" type="ORF">Csa_3G263230</name>
</gene>
<reference evidence="1 2" key="4">
    <citation type="journal article" date="2011" name="BMC Genomics">
        <title>RNA-Seq improves annotation of protein-coding genes in the cucumber genome.</title>
        <authorList>
            <person name="Li Z."/>
            <person name="Zhang Z."/>
            <person name="Yan P."/>
            <person name="Huang S."/>
            <person name="Fei Z."/>
            <person name="Lin K."/>
        </authorList>
    </citation>
    <scope>NUCLEOTIDE SEQUENCE [LARGE SCALE GENOMIC DNA]</scope>
    <source>
        <strain evidence="2">cv. 9930</strain>
    </source>
</reference>
<name>A0A0A0L6W4_CUCSA</name>
<protein>
    <submittedName>
        <fullName evidence="1">Uncharacterized protein</fullName>
    </submittedName>
</protein>
<evidence type="ECO:0000313" key="2">
    <source>
        <dbReference type="Proteomes" id="UP000029981"/>
    </source>
</evidence>
<reference evidence="1 2" key="1">
    <citation type="journal article" date="2009" name="Nat. Genet.">
        <title>The genome of the cucumber, Cucumis sativus L.</title>
        <authorList>
            <person name="Huang S."/>
            <person name="Li R."/>
            <person name="Zhang Z."/>
            <person name="Li L."/>
            <person name="Gu X."/>
            <person name="Fan W."/>
            <person name="Lucas W.J."/>
            <person name="Wang X."/>
            <person name="Xie B."/>
            <person name="Ni P."/>
            <person name="Ren Y."/>
            <person name="Zhu H."/>
            <person name="Li J."/>
            <person name="Lin K."/>
            <person name="Jin W."/>
            <person name="Fei Z."/>
            <person name="Li G."/>
            <person name="Staub J."/>
            <person name="Kilian A."/>
            <person name="van der Vossen E.A."/>
            <person name="Wu Y."/>
            <person name="Guo J."/>
            <person name="He J."/>
            <person name="Jia Z."/>
            <person name="Ren Y."/>
            <person name="Tian G."/>
            <person name="Lu Y."/>
            <person name="Ruan J."/>
            <person name="Qian W."/>
            <person name="Wang M."/>
            <person name="Huang Q."/>
            <person name="Li B."/>
            <person name="Xuan Z."/>
            <person name="Cao J."/>
            <person name="Asan"/>
            <person name="Wu Z."/>
            <person name="Zhang J."/>
            <person name="Cai Q."/>
            <person name="Bai Y."/>
            <person name="Zhao B."/>
            <person name="Han Y."/>
            <person name="Li Y."/>
            <person name="Li X."/>
            <person name="Wang S."/>
            <person name="Shi Q."/>
            <person name="Liu S."/>
            <person name="Cho W.K."/>
            <person name="Kim J.Y."/>
            <person name="Xu Y."/>
            <person name="Heller-Uszynska K."/>
            <person name="Miao H."/>
            <person name="Cheng Z."/>
            <person name="Zhang S."/>
            <person name="Wu J."/>
            <person name="Yang Y."/>
            <person name="Kang H."/>
            <person name="Li M."/>
            <person name="Liang H."/>
            <person name="Ren X."/>
            <person name="Shi Z."/>
            <person name="Wen M."/>
            <person name="Jian M."/>
            <person name="Yang H."/>
            <person name="Zhang G."/>
            <person name="Yang Z."/>
            <person name="Chen R."/>
            <person name="Liu S."/>
            <person name="Li J."/>
            <person name="Ma L."/>
            <person name="Liu H."/>
            <person name="Zhou Y."/>
            <person name="Zhao J."/>
            <person name="Fang X."/>
            <person name="Li G."/>
            <person name="Fang L."/>
            <person name="Li Y."/>
            <person name="Liu D."/>
            <person name="Zheng H."/>
            <person name="Zhang Y."/>
            <person name="Qin N."/>
            <person name="Li Z."/>
            <person name="Yang G."/>
            <person name="Yang S."/>
            <person name="Bolund L."/>
            <person name="Kristiansen K."/>
            <person name="Zheng H."/>
            <person name="Li S."/>
            <person name="Zhang X."/>
            <person name="Yang H."/>
            <person name="Wang J."/>
            <person name="Sun R."/>
            <person name="Zhang B."/>
            <person name="Jiang S."/>
            <person name="Wang J."/>
            <person name="Du Y."/>
            <person name="Li S."/>
        </authorList>
    </citation>
    <scope>NUCLEOTIDE SEQUENCE [LARGE SCALE GENOMIC DNA]</scope>
    <source>
        <strain evidence="2">cv. 9930</strain>
    </source>
</reference>
<dbReference type="Proteomes" id="UP000029981">
    <property type="component" value="Chromosome 3"/>
</dbReference>
<dbReference type="Gramene" id="KGN57725">
    <property type="protein sequence ID" value="KGN57725"/>
    <property type="gene ID" value="Csa_3G263230"/>
</dbReference>
<evidence type="ECO:0000313" key="1">
    <source>
        <dbReference type="EMBL" id="KGN57725.1"/>
    </source>
</evidence>
<sequence length="124" mass="13825">MITLVLLLRLAKSTPMGRSPLPFSRIQTSNPTPMRRSPLLPGHLPQSLIVNIDFERPHLNVPVITLSEGDAATEDVQDYGTLHDTAPHDETLPDSRTSLIVYDPLFYNILMREDTGEMSSARTT</sequence>
<organism evidence="1 2">
    <name type="scientific">Cucumis sativus</name>
    <name type="common">Cucumber</name>
    <dbReference type="NCBI Taxonomy" id="3659"/>
    <lineage>
        <taxon>Eukaryota</taxon>
        <taxon>Viridiplantae</taxon>
        <taxon>Streptophyta</taxon>
        <taxon>Embryophyta</taxon>
        <taxon>Tracheophyta</taxon>
        <taxon>Spermatophyta</taxon>
        <taxon>Magnoliopsida</taxon>
        <taxon>eudicotyledons</taxon>
        <taxon>Gunneridae</taxon>
        <taxon>Pentapetalae</taxon>
        <taxon>rosids</taxon>
        <taxon>fabids</taxon>
        <taxon>Cucurbitales</taxon>
        <taxon>Cucurbitaceae</taxon>
        <taxon>Benincaseae</taxon>
        <taxon>Cucumis</taxon>
    </lineage>
</organism>
<dbReference type="EMBL" id="CM002924">
    <property type="protein sequence ID" value="KGN57725.1"/>
    <property type="molecule type" value="Genomic_DNA"/>
</dbReference>